<dbReference type="InterPro" id="IPR015806">
    <property type="entry name" value="Pyrv_Knase_insert_dom_sf"/>
</dbReference>
<evidence type="ECO:0000256" key="1">
    <source>
        <dbReference type="ARBA" id="ARBA00004997"/>
    </source>
</evidence>
<evidence type="ECO:0000256" key="2">
    <source>
        <dbReference type="ARBA" id="ARBA00008663"/>
    </source>
</evidence>
<accession>A0A1F6BXT5</accession>
<dbReference type="Gene3D" id="3.20.20.60">
    <property type="entry name" value="Phosphoenolpyruvate-binding domains"/>
    <property type="match status" value="1"/>
</dbReference>
<keyword evidence="10 13" id="KW-0324">Glycolysis</keyword>
<sequence length="361" mass="40192">MQNKTKIIATIGPKSESYETLKALAEAGMDIVRRNFSHCTKEEYRAMKENLERIGKELGRHIPIMQDLQGPRIRIGRLPKEGIDLKEGEEYIFAYGTEMNSHVIPLDDTELHEDMNPGDSLFLTNGAIQLEVKSVEKGEIRAVVERGGRLFSNKAVNVPDTILRKGGLTEKDIEHVLFALEEGIDYIALSFVQTKEDIEKLRNIIGERGTNLVRNESLANKKSEEGVVSNGVKIVAKIERAVALENIDEIIDASDGIMVARGDLGIEIPFEEVPIVQKELIQKARAKGKQAIVATQMMISMMTNPLPTRAEVSDIANAVLDGADTVMLSDETAMGEYPVEAVKIMRKIVERAEKHAKKQQY</sequence>
<dbReference type="STRING" id="1798471.A3A21_02230"/>
<evidence type="ECO:0000313" key="15">
    <source>
        <dbReference type="EMBL" id="OGG41572.1"/>
    </source>
</evidence>
<protein>
    <recommendedName>
        <fullName evidence="3 12">Pyruvate kinase</fullName>
        <ecNumber evidence="3 12">2.7.1.40</ecNumber>
    </recommendedName>
</protein>
<evidence type="ECO:0000256" key="5">
    <source>
        <dbReference type="ARBA" id="ARBA00022723"/>
    </source>
</evidence>
<evidence type="ECO:0000259" key="14">
    <source>
        <dbReference type="Pfam" id="PF00224"/>
    </source>
</evidence>
<dbReference type="GO" id="GO:0030955">
    <property type="term" value="F:potassium ion binding"/>
    <property type="evidence" value="ECO:0007669"/>
    <property type="project" value="UniProtKB-UniRule"/>
</dbReference>
<name>A0A1F6BXT5_9BACT</name>
<dbReference type="GO" id="GO:0004743">
    <property type="term" value="F:pyruvate kinase activity"/>
    <property type="evidence" value="ECO:0007669"/>
    <property type="project" value="UniProtKB-UniRule"/>
</dbReference>
<comment type="caution">
    <text evidence="15">The sequence shown here is derived from an EMBL/GenBank/DDBJ whole genome shotgun (WGS) entry which is preliminary data.</text>
</comment>
<evidence type="ECO:0000256" key="9">
    <source>
        <dbReference type="ARBA" id="ARBA00022842"/>
    </source>
</evidence>
<dbReference type="PANTHER" id="PTHR11817">
    <property type="entry name" value="PYRUVATE KINASE"/>
    <property type="match status" value="1"/>
</dbReference>
<evidence type="ECO:0000256" key="11">
    <source>
        <dbReference type="ARBA" id="ARBA00023317"/>
    </source>
</evidence>
<dbReference type="GO" id="GO:0000287">
    <property type="term" value="F:magnesium ion binding"/>
    <property type="evidence" value="ECO:0007669"/>
    <property type="project" value="UniProtKB-UniRule"/>
</dbReference>
<keyword evidence="6" id="KW-0547">Nucleotide-binding</keyword>
<proteinExistence type="inferred from homology"/>
<dbReference type="NCBIfam" id="TIGR01064">
    <property type="entry name" value="pyruv_kin"/>
    <property type="match status" value="1"/>
</dbReference>
<keyword evidence="8" id="KW-0067">ATP-binding</keyword>
<evidence type="ECO:0000256" key="7">
    <source>
        <dbReference type="ARBA" id="ARBA00022777"/>
    </source>
</evidence>
<evidence type="ECO:0000256" key="10">
    <source>
        <dbReference type="ARBA" id="ARBA00023152"/>
    </source>
</evidence>
<gene>
    <name evidence="15" type="ORF">A3A21_02230</name>
</gene>
<comment type="catalytic activity">
    <reaction evidence="13">
        <text>pyruvate + ATP = phosphoenolpyruvate + ADP + H(+)</text>
        <dbReference type="Rhea" id="RHEA:18157"/>
        <dbReference type="ChEBI" id="CHEBI:15361"/>
        <dbReference type="ChEBI" id="CHEBI:15378"/>
        <dbReference type="ChEBI" id="CHEBI:30616"/>
        <dbReference type="ChEBI" id="CHEBI:58702"/>
        <dbReference type="ChEBI" id="CHEBI:456216"/>
        <dbReference type="EC" id="2.7.1.40"/>
    </reaction>
</comment>
<evidence type="ECO:0000256" key="4">
    <source>
        <dbReference type="ARBA" id="ARBA00022679"/>
    </source>
</evidence>
<dbReference type="GO" id="GO:0016301">
    <property type="term" value="F:kinase activity"/>
    <property type="evidence" value="ECO:0007669"/>
    <property type="project" value="UniProtKB-KW"/>
</dbReference>
<keyword evidence="9 13" id="KW-0460">Magnesium</keyword>
<dbReference type="EMBL" id="MFKK01000012">
    <property type="protein sequence ID" value="OGG41572.1"/>
    <property type="molecule type" value="Genomic_DNA"/>
</dbReference>
<dbReference type="UniPathway" id="UPA00109">
    <property type="reaction ID" value="UER00188"/>
</dbReference>
<dbReference type="Gene3D" id="2.40.33.10">
    <property type="entry name" value="PK beta-barrel domain-like"/>
    <property type="match status" value="1"/>
</dbReference>
<evidence type="ECO:0000256" key="6">
    <source>
        <dbReference type="ARBA" id="ARBA00022741"/>
    </source>
</evidence>
<comment type="pathway">
    <text evidence="1 13">Carbohydrate degradation; glycolysis; pyruvate from D-glyceraldehyde 3-phosphate: step 5/5.</text>
</comment>
<evidence type="ECO:0000256" key="3">
    <source>
        <dbReference type="ARBA" id="ARBA00012142"/>
    </source>
</evidence>
<dbReference type="InterPro" id="IPR011037">
    <property type="entry name" value="Pyrv_Knase-like_insert_dom_sf"/>
</dbReference>
<keyword evidence="5" id="KW-0479">Metal-binding</keyword>
<evidence type="ECO:0000256" key="13">
    <source>
        <dbReference type="RuleBase" id="RU000504"/>
    </source>
</evidence>
<feature type="domain" description="Pyruvate kinase barrel" evidence="14">
    <location>
        <begin position="3"/>
        <end position="342"/>
    </location>
</feature>
<dbReference type="AlphaFoldDB" id="A0A1F6BXT5"/>
<evidence type="ECO:0000256" key="12">
    <source>
        <dbReference type="NCBIfam" id="TIGR01064"/>
    </source>
</evidence>
<dbReference type="InterPro" id="IPR001697">
    <property type="entry name" value="Pyr_Knase"/>
</dbReference>
<evidence type="ECO:0000313" key="16">
    <source>
        <dbReference type="Proteomes" id="UP000176996"/>
    </source>
</evidence>
<keyword evidence="11 15" id="KW-0670">Pyruvate</keyword>
<comment type="similarity">
    <text evidence="2 13">Belongs to the pyruvate kinase family.</text>
</comment>
<dbReference type="SUPFAM" id="SSF50800">
    <property type="entry name" value="PK beta-barrel domain-like"/>
    <property type="match status" value="1"/>
</dbReference>
<dbReference type="GO" id="GO:0005524">
    <property type="term" value="F:ATP binding"/>
    <property type="evidence" value="ECO:0007669"/>
    <property type="project" value="UniProtKB-KW"/>
</dbReference>
<organism evidence="15 16">
    <name type="scientific">Candidatus Jorgensenbacteria bacterium RIFCSPLOWO2_01_FULL_45_25b</name>
    <dbReference type="NCBI Taxonomy" id="1798471"/>
    <lineage>
        <taxon>Bacteria</taxon>
        <taxon>Candidatus Joergenseniibacteriota</taxon>
    </lineage>
</organism>
<keyword evidence="7 13" id="KW-0418">Kinase</keyword>
<dbReference type="SUPFAM" id="SSF51621">
    <property type="entry name" value="Phosphoenolpyruvate/pyruvate domain"/>
    <property type="match status" value="1"/>
</dbReference>
<evidence type="ECO:0000256" key="8">
    <source>
        <dbReference type="ARBA" id="ARBA00022840"/>
    </source>
</evidence>
<dbReference type="InterPro" id="IPR040442">
    <property type="entry name" value="Pyrv_kinase-like_dom_sf"/>
</dbReference>
<dbReference type="InterPro" id="IPR015813">
    <property type="entry name" value="Pyrv/PenolPyrv_kinase-like_dom"/>
</dbReference>
<dbReference type="PRINTS" id="PR01050">
    <property type="entry name" value="PYRUVTKNASE"/>
</dbReference>
<reference evidence="15 16" key="1">
    <citation type="journal article" date="2016" name="Nat. Commun.">
        <title>Thousands of microbial genomes shed light on interconnected biogeochemical processes in an aquifer system.</title>
        <authorList>
            <person name="Anantharaman K."/>
            <person name="Brown C.T."/>
            <person name="Hug L.A."/>
            <person name="Sharon I."/>
            <person name="Castelle C.J."/>
            <person name="Probst A.J."/>
            <person name="Thomas B.C."/>
            <person name="Singh A."/>
            <person name="Wilkins M.J."/>
            <person name="Karaoz U."/>
            <person name="Brodie E.L."/>
            <person name="Williams K.H."/>
            <person name="Hubbard S.S."/>
            <person name="Banfield J.F."/>
        </authorList>
    </citation>
    <scope>NUCLEOTIDE SEQUENCE [LARGE SCALE GENOMIC DNA]</scope>
</reference>
<keyword evidence="4 13" id="KW-0808">Transferase</keyword>
<dbReference type="EC" id="2.7.1.40" evidence="3 12"/>
<dbReference type="Proteomes" id="UP000176996">
    <property type="component" value="Unassembled WGS sequence"/>
</dbReference>
<dbReference type="NCBIfam" id="NF004491">
    <property type="entry name" value="PRK05826.1"/>
    <property type="match status" value="1"/>
</dbReference>
<dbReference type="InterPro" id="IPR015793">
    <property type="entry name" value="Pyrv_Knase_brl"/>
</dbReference>
<dbReference type="Pfam" id="PF00224">
    <property type="entry name" value="PK"/>
    <property type="match status" value="1"/>
</dbReference>